<keyword evidence="2" id="KW-0245">EGF-like domain</keyword>
<keyword evidence="7 13" id="KW-1133">Transmembrane helix</keyword>
<dbReference type="Proteomes" id="UP000759131">
    <property type="component" value="Unassembled WGS sequence"/>
</dbReference>
<evidence type="ECO:0000256" key="8">
    <source>
        <dbReference type="ARBA" id="ARBA00023136"/>
    </source>
</evidence>
<keyword evidence="3 13" id="KW-0812">Transmembrane</keyword>
<evidence type="ECO:0000256" key="3">
    <source>
        <dbReference type="ARBA" id="ARBA00022692"/>
    </source>
</evidence>
<feature type="domain" description="Cadherin" evidence="14">
    <location>
        <begin position="209"/>
        <end position="316"/>
    </location>
</feature>
<dbReference type="GO" id="GO:0007163">
    <property type="term" value="P:establishment or maintenance of cell polarity"/>
    <property type="evidence" value="ECO:0007669"/>
    <property type="project" value="UniProtKB-ARBA"/>
</dbReference>
<feature type="domain" description="Cadherin" evidence="14">
    <location>
        <begin position="456"/>
        <end position="561"/>
    </location>
</feature>
<comment type="subcellular location">
    <subcellularLocation>
        <location evidence="1">Membrane</location>
        <topology evidence="1">Single-pass membrane protein</topology>
    </subcellularLocation>
</comment>
<keyword evidence="9" id="KW-1015">Disulfide bond</keyword>
<proteinExistence type="predicted"/>
<dbReference type="PROSITE" id="PS00232">
    <property type="entry name" value="CADHERIN_1"/>
    <property type="match status" value="2"/>
</dbReference>
<dbReference type="GO" id="GO:0001736">
    <property type="term" value="P:establishment of planar polarity"/>
    <property type="evidence" value="ECO:0007669"/>
    <property type="project" value="UniProtKB-ARBA"/>
</dbReference>
<dbReference type="PROSITE" id="PS50268">
    <property type="entry name" value="CADHERIN_2"/>
    <property type="match status" value="4"/>
</dbReference>
<keyword evidence="4" id="KW-0677">Repeat</keyword>
<dbReference type="EMBL" id="CAJPIZ010000479">
    <property type="protein sequence ID" value="CAG2101539.1"/>
    <property type="molecule type" value="Genomic_DNA"/>
</dbReference>
<evidence type="ECO:0000256" key="6">
    <source>
        <dbReference type="ARBA" id="ARBA00022889"/>
    </source>
</evidence>
<dbReference type="Gene3D" id="2.60.40.60">
    <property type="entry name" value="Cadherins"/>
    <property type="match status" value="5"/>
</dbReference>
<dbReference type="FunFam" id="2.60.40.60:FF:000039">
    <property type="entry name" value="FAT atypical cadherin 3"/>
    <property type="match status" value="1"/>
</dbReference>
<feature type="compositionally biased region" description="Polar residues" evidence="12">
    <location>
        <begin position="840"/>
        <end position="856"/>
    </location>
</feature>
<dbReference type="FunFam" id="2.60.40.60:FF:000306">
    <property type="entry name" value="Cadherin 23"/>
    <property type="match status" value="2"/>
</dbReference>
<dbReference type="OrthoDB" id="6510378at2759"/>
<dbReference type="PANTHER" id="PTHR24025:SF23">
    <property type="entry name" value="NEURAL-CADHERIN"/>
    <property type="match status" value="1"/>
</dbReference>
<organism evidence="15">
    <name type="scientific">Medioppia subpectinata</name>
    <dbReference type="NCBI Taxonomy" id="1979941"/>
    <lineage>
        <taxon>Eukaryota</taxon>
        <taxon>Metazoa</taxon>
        <taxon>Ecdysozoa</taxon>
        <taxon>Arthropoda</taxon>
        <taxon>Chelicerata</taxon>
        <taxon>Arachnida</taxon>
        <taxon>Acari</taxon>
        <taxon>Acariformes</taxon>
        <taxon>Sarcoptiformes</taxon>
        <taxon>Oribatida</taxon>
        <taxon>Brachypylina</taxon>
        <taxon>Oppioidea</taxon>
        <taxon>Oppiidae</taxon>
        <taxon>Medioppia</taxon>
    </lineage>
</organism>
<dbReference type="PRINTS" id="PR00205">
    <property type="entry name" value="CADHERIN"/>
</dbReference>
<dbReference type="InterPro" id="IPR020894">
    <property type="entry name" value="Cadherin_CS"/>
</dbReference>
<evidence type="ECO:0000256" key="1">
    <source>
        <dbReference type="ARBA" id="ARBA00004167"/>
    </source>
</evidence>
<keyword evidence="6" id="KW-0130">Cell adhesion</keyword>
<keyword evidence="10" id="KW-0325">Glycoprotein</keyword>
<feature type="region of interest" description="Disordered" evidence="12">
    <location>
        <begin position="743"/>
        <end position="785"/>
    </location>
</feature>
<evidence type="ECO:0000256" key="13">
    <source>
        <dbReference type="SAM" id="Phobius"/>
    </source>
</evidence>
<sequence length="856" mass="95951">MTKKVFTGGFTTDVDFGTVIMEVKAVDKDVGVNSVVNYFIISEVRQTLTEGLDTLSSESFVINRISGEISLNFDPQKDMKGYFEFDVLANDTDGLADSATVFIYLLRDDQRVRFILRLTPQELREKLDKFRDVLANITGATVNIDSYKIHENRDGSVDQKNRSSLRGRVGNYTLSVKAEDGGRPQLSSTANIHICVTDVNDHNPMFVKPPSNITIRIPENATIGSTVVEVMATDEDWGVNAVVRYKLRQLPNNHWRSFAINEVTGVITVAKQLDREAQRVHELRVQAYDLGEPTSLSTDLDLTILVANVDDFEPEFTQDVFQVVFTENTLPEIEKYKLLPTIDKDDYDLIDPAVGFKSIPCYHIVGGDGGHLFRLNTFTHELTTTQSLDREFKDNYTLIVQATNDCFKIPPNITHFDNKDNSLLQVLIGVRDVNDNSPKMTKKVFTGGFTTDVDFGTVIMEVKAVDKDVGVNSVVNYFIISEVRQTLTEGLDTLSSESFVINRISGEISLNFDPQKDMKGYFEFDVLANDTDGLADSATVFIYLLRDDQRVRFILRLTPQELREKLDKFRDVLANITGATVNIDSYKIHENRDGSVDQKKTDLYLHFVNRDDNSILEVNDVLSLIDKNLEYLDELYKEFNVLVTEPTQSLEYFLEWEDQLKACLLGTTAFLALLLILVICLCLNQKSRYERQLKAATVPVFGSESQLTRCNVPNTNQHASEGSNPMWMTGYDNRWYDKDEEQISNRSSGDNSLDENAIASHSPDDSLDGSAGRESGGSASTTTNDKQALCRGLAVGRVTPQNITLPNSNVNSITISHNNKNNNNHINIVKKLAPKPPQKPMNTTAVGTKQLMSASS</sequence>
<dbReference type="GO" id="GO:0048589">
    <property type="term" value="P:developmental growth"/>
    <property type="evidence" value="ECO:0007669"/>
    <property type="project" value="UniProtKB-ARBA"/>
</dbReference>
<dbReference type="InterPro" id="IPR002126">
    <property type="entry name" value="Cadherin-like_dom"/>
</dbReference>
<keyword evidence="16" id="KW-1185">Reference proteome</keyword>
<feature type="domain" description="Cadherin" evidence="14">
    <location>
        <begin position="87"/>
        <end position="206"/>
    </location>
</feature>
<keyword evidence="5 11" id="KW-0106">Calcium</keyword>
<evidence type="ECO:0000256" key="4">
    <source>
        <dbReference type="ARBA" id="ARBA00022737"/>
    </source>
</evidence>
<evidence type="ECO:0000313" key="16">
    <source>
        <dbReference type="Proteomes" id="UP000759131"/>
    </source>
</evidence>
<evidence type="ECO:0000313" key="15">
    <source>
        <dbReference type="EMBL" id="CAD7621109.1"/>
    </source>
</evidence>
<evidence type="ECO:0000256" key="9">
    <source>
        <dbReference type="ARBA" id="ARBA00023157"/>
    </source>
</evidence>
<gene>
    <name evidence="15" type="ORF">OSB1V03_LOCUS1585</name>
</gene>
<accession>A0A7R9KG34</accession>
<dbReference type="CDD" id="cd11304">
    <property type="entry name" value="Cadherin_repeat"/>
    <property type="match status" value="4"/>
</dbReference>
<dbReference type="SUPFAM" id="SSF49313">
    <property type="entry name" value="Cadherin-like"/>
    <property type="match status" value="5"/>
</dbReference>
<evidence type="ECO:0000256" key="12">
    <source>
        <dbReference type="SAM" id="MobiDB-lite"/>
    </source>
</evidence>
<protein>
    <recommendedName>
        <fullName evidence="14">Cadherin domain-containing protein</fullName>
    </recommendedName>
</protein>
<feature type="compositionally biased region" description="Low complexity" evidence="12">
    <location>
        <begin position="769"/>
        <end position="783"/>
    </location>
</feature>
<evidence type="ECO:0000256" key="5">
    <source>
        <dbReference type="ARBA" id="ARBA00022837"/>
    </source>
</evidence>
<name>A0A7R9KG34_9ACAR</name>
<evidence type="ECO:0000256" key="10">
    <source>
        <dbReference type="ARBA" id="ARBA00023180"/>
    </source>
</evidence>
<dbReference type="Pfam" id="PF00028">
    <property type="entry name" value="Cadherin"/>
    <property type="match status" value="2"/>
</dbReference>
<dbReference type="AlphaFoldDB" id="A0A7R9KG34"/>
<evidence type="ECO:0000256" key="2">
    <source>
        <dbReference type="ARBA" id="ARBA00022536"/>
    </source>
</evidence>
<dbReference type="GO" id="GO:0007156">
    <property type="term" value="P:homophilic cell adhesion via plasma membrane adhesion molecules"/>
    <property type="evidence" value="ECO:0007669"/>
    <property type="project" value="InterPro"/>
</dbReference>
<keyword evidence="8 13" id="KW-0472">Membrane</keyword>
<evidence type="ECO:0000256" key="7">
    <source>
        <dbReference type="ARBA" id="ARBA00022989"/>
    </source>
</evidence>
<dbReference type="InterPro" id="IPR015919">
    <property type="entry name" value="Cadherin-like_sf"/>
</dbReference>
<dbReference type="EMBL" id="OC855054">
    <property type="protein sequence ID" value="CAD7621109.1"/>
    <property type="molecule type" value="Genomic_DNA"/>
</dbReference>
<dbReference type="InterPro" id="IPR050971">
    <property type="entry name" value="Cadherin-domain_protein"/>
</dbReference>
<feature type="domain" description="Cadherin" evidence="14">
    <location>
        <begin position="317"/>
        <end position="440"/>
    </location>
</feature>
<feature type="transmembrane region" description="Helical" evidence="13">
    <location>
        <begin position="664"/>
        <end position="684"/>
    </location>
</feature>
<reference evidence="15" key="1">
    <citation type="submission" date="2020-11" db="EMBL/GenBank/DDBJ databases">
        <authorList>
            <person name="Tran Van P."/>
        </authorList>
    </citation>
    <scope>NUCLEOTIDE SEQUENCE</scope>
</reference>
<evidence type="ECO:0000256" key="11">
    <source>
        <dbReference type="PROSITE-ProRule" id="PRU00043"/>
    </source>
</evidence>
<feature type="non-terminal residue" evidence="15">
    <location>
        <position position="856"/>
    </location>
</feature>
<dbReference type="PANTHER" id="PTHR24025">
    <property type="entry name" value="DESMOGLEIN FAMILY MEMBER"/>
    <property type="match status" value="1"/>
</dbReference>
<feature type="region of interest" description="Disordered" evidence="12">
    <location>
        <begin position="836"/>
        <end position="856"/>
    </location>
</feature>
<dbReference type="SMART" id="SM00112">
    <property type="entry name" value="CA"/>
    <property type="match status" value="5"/>
</dbReference>
<evidence type="ECO:0000259" key="14">
    <source>
        <dbReference type="PROSITE" id="PS50268"/>
    </source>
</evidence>
<dbReference type="GO" id="GO:0005509">
    <property type="term" value="F:calcium ion binding"/>
    <property type="evidence" value="ECO:0007669"/>
    <property type="project" value="UniProtKB-UniRule"/>
</dbReference>
<dbReference type="GO" id="GO:0005886">
    <property type="term" value="C:plasma membrane"/>
    <property type="evidence" value="ECO:0007669"/>
    <property type="project" value="InterPro"/>
</dbReference>
<dbReference type="GO" id="GO:0005911">
    <property type="term" value="C:cell-cell junction"/>
    <property type="evidence" value="ECO:0007669"/>
    <property type="project" value="TreeGrafter"/>
</dbReference>
<dbReference type="GO" id="GO:0048513">
    <property type="term" value="P:animal organ development"/>
    <property type="evidence" value="ECO:0007669"/>
    <property type="project" value="UniProtKB-ARBA"/>
</dbReference>